<dbReference type="PANTHER" id="PTHR42901:SF1">
    <property type="entry name" value="ALCOHOL DEHYDROGENASE"/>
    <property type="match status" value="1"/>
</dbReference>
<reference evidence="3" key="1">
    <citation type="submission" date="2020-10" db="EMBL/GenBank/DDBJ databases">
        <authorList>
            <person name="Gilroy R."/>
        </authorList>
    </citation>
    <scope>NUCLEOTIDE SEQUENCE</scope>
    <source>
        <strain evidence="3">CHK147-3167</strain>
    </source>
</reference>
<dbReference type="PRINTS" id="PR00081">
    <property type="entry name" value="GDHRDH"/>
</dbReference>
<comment type="caution">
    <text evidence="3">The sequence shown here is derived from an EMBL/GenBank/DDBJ whole genome shotgun (WGS) entry which is preliminary data.</text>
</comment>
<dbReference type="InterPro" id="IPR002347">
    <property type="entry name" value="SDR_fam"/>
</dbReference>
<keyword evidence="2" id="KW-0560">Oxidoreductase</keyword>
<dbReference type="Proteomes" id="UP000886786">
    <property type="component" value="Unassembled WGS sequence"/>
</dbReference>
<dbReference type="PANTHER" id="PTHR42901">
    <property type="entry name" value="ALCOHOL DEHYDROGENASE"/>
    <property type="match status" value="1"/>
</dbReference>
<dbReference type="InterPro" id="IPR036291">
    <property type="entry name" value="NAD(P)-bd_dom_sf"/>
</dbReference>
<dbReference type="Pfam" id="PF00106">
    <property type="entry name" value="adh_short"/>
    <property type="match status" value="1"/>
</dbReference>
<evidence type="ECO:0000313" key="4">
    <source>
        <dbReference type="Proteomes" id="UP000886786"/>
    </source>
</evidence>
<dbReference type="GO" id="GO:0016491">
    <property type="term" value="F:oxidoreductase activity"/>
    <property type="evidence" value="ECO:0007669"/>
    <property type="project" value="UniProtKB-KW"/>
</dbReference>
<gene>
    <name evidence="3" type="ORF">IAB27_02320</name>
</gene>
<evidence type="ECO:0000256" key="2">
    <source>
        <dbReference type="ARBA" id="ARBA00023002"/>
    </source>
</evidence>
<dbReference type="EMBL" id="DVFV01000042">
    <property type="protein sequence ID" value="HIQ90448.1"/>
    <property type="molecule type" value="Genomic_DNA"/>
</dbReference>
<accession>A0A9D0ZQR1</accession>
<proteinExistence type="inferred from homology"/>
<evidence type="ECO:0000256" key="1">
    <source>
        <dbReference type="ARBA" id="ARBA00006484"/>
    </source>
</evidence>
<dbReference type="AlphaFoldDB" id="A0A9D0ZQR1"/>
<dbReference type="Gene3D" id="3.40.50.720">
    <property type="entry name" value="NAD(P)-binding Rossmann-like Domain"/>
    <property type="match status" value="1"/>
</dbReference>
<dbReference type="SUPFAM" id="SSF51735">
    <property type="entry name" value="NAD(P)-binding Rossmann-fold domains"/>
    <property type="match status" value="1"/>
</dbReference>
<reference evidence="3" key="2">
    <citation type="journal article" date="2021" name="PeerJ">
        <title>Extensive microbial diversity within the chicken gut microbiome revealed by metagenomics and culture.</title>
        <authorList>
            <person name="Gilroy R."/>
            <person name="Ravi A."/>
            <person name="Getino M."/>
            <person name="Pursley I."/>
            <person name="Horton D.L."/>
            <person name="Alikhan N.F."/>
            <person name="Baker D."/>
            <person name="Gharbi K."/>
            <person name="Hall N."/>
            <person name="Watson M."/>
            <person name="Adriaenssens E.M."/>
            <person name="Foster-Nyarko E."/>
            <person name="Jarju S."/>
            <person name="Secka A."/>
            <person name="Antonio M."/>
            <person name="Oren A."/>
            <person name="Chaudhuri R.R."/>
            <person name="La Ragione R."/>
            <person name="Hildebrand F."/>
            <person name="Pallen M.J."/>
        </authorList>
    </citation>
    <scope>NUCLEOTIDE SEQUENCE</scope>
    <source>
        <strain evidence="3">CHK147-3167</strain>
    </source>
</reference>
<name>A0A9D0ZQR1_9FIRM</name>
<protein>
    <submittedName>
        <fullName evidence="3">SDR family NAD(P)-dependent oxidoreductase</fullName>
    </submittedName>
</protein>
<evidence type="ECO:0000313" key="3">
    <source>
        <dbReference type="EMBL" id="HIQ90448.1"/>
    </source>
</evidence>
<comment type="similarity">
    <text evidence="1">Belongs to the short-chain dehydrogenases/reductases (SDR) family.</text>
</comment>
<sequence length="258" mass="29772">MKKVLITGARSGIISKVIDNIINDYELYLTVHTDSQVRAMKDKYKNYKNVTCMKLDITNEYDYRKIENIDIDIYIANAAIAESGSMIEMPVDRIRDNFETNVFSNFKVLQRVLQKMIKKGRGKVIIMGSLAGKIPMPFLGAYSGSKASLIKMTEALRFELLLLDSDIKVSLILPGLYDTGFNKLAMDKKYDFMDVNSFFEYQLDFIHSYDKFVLFFEQRALTSIVNKICQAIYSDNPKFIYSAPFSQNMFTKIISLFW</sequence>
<organism evidence="3 4">
    <name type="scientific">Candidatus Coprosoma intestinipullorum</name>
    <dbReference type="NCBI Taxonomy" id="2840752"/>
    <lineage>
        <taxon>Bacteria</taxon>
        <taxon>Bacillati</taxon>
        <taxon>Bacillota</taxon>
        <taxon>Bacillota incertae sedis</taxon>
        <taxon>Candidatus Coprosoma</taxon>
    </lineage>
</organism>